<organism evidence="1 2">
    <name type="scientific">Cetraspora pellucida</name>
    <dbReference type="NCBI Taxonomy" id="1433469"/>
    <lineage>
        <taxon>Eukaryota</taxon>
        <taxon>Fungi</taxon>
        <taxon>Fungi incertae sedis</taxon>
        <taxon>Mucoromycota</taxon>
        <taxon>Glomeromycotina</taxon>
        <taxon>Glomeromycetes</taxon>
        <taxon>Diversisporales</taxon>
        <taxon>Gigasporaceae</taxon>
        <taxon>Cetraspora</taxon>
    </lineage>
</organism>
<accession>A0ACA9QK76</accession>
<sequence length="301" mass="34618">GHQERLFSEFYDSKWWCRAQQNILSENKVLAIILFFDATTLDRLGKSSWHPIFISLGNIPTNLRNKTEAKALVGIMLTLQGTKEEQKTPEFRQLVRSVFHKCINVLIEPLRLQYHSGIMLKVNNYNLKCSIMLACVIGNWPENCKSCLTYSGASCARPCHTYLVGKDELNAINLPNNHMIVRTENRMRQIVAMKQGKDYSLYEETNNNYLGTPYVTQSSESTVPERMHHLDLGLFSHMVKYTQDLLKAHSRTILVNKMDQRLGLIPRYPGLKIFNTGLADLALFTASKYKHMMKVMPFVLE</sequence>
<name>A0ACA9QK76_9GLOM</name>
<keyword evidence="2" id="KW-1185">Reference proteome</keyword>
<comment type="caution">
    <text evidence="1">The sequence shown here is derived from an EMBL/GenBank/DDBJ whole genome shotgun (WGS) entry which is preliminary data.</text>
</comment>
<evidence type="ECO:0000313" key="2">
    <source>
        <dbReference type="Proteomes" id="UP000789366"/>
    </source>
</evidence>
<feature type="non-terminal residue" evidence="1">
    <location>
        <position position="1"/>
    </location>
</feature>
<gene>
    <name evidence="1" type="ORF">SPELUC_LOCUS14754</name>
</gene>
<dbReference type="Proteomes" id="UP000789366">
    <property type="component" value="Unassembled WGS sequence"/>
</dbReference>
<reference evidence="1" key="1">
    <citation type="submission" date="2021-06" db="EMBL/GenBank/DDBJ databases">
        <authorList>
            <person name="Kallberg Y."/>
            <person name="Tangrot J."/>
            <person name="Rosling A."/>
        </authorList>
    </citation>
    <scope>NUCLEOTIDE SEQUENCE</scope>
    <source>
        <strain evidence="1">28 12/20/2015</strain>
    </source>
</reference>
<dbReference type="EMBL" id="CAJVPW010045013">
    <property type="protein sequence ID" value="CAG8755133.1"/>
    <property type="molecule type" value="Genomic_DNA"/>
</dbReference>
<evidence type="ECO:0000313" key="1">
    <source>
        <dbReference type="EMBL" id="CAG8755133.1"/>
    </source>
</evidence>
<protein>
    <submittedName>
        <fullName evidence="1">13987_t:CDS:1</fullName>
    </submittedName>
</protein>
<proteinExistence type="predicted"/>
<feature type="non-terminal residue" evidence="1">
    <location>
        <position position="301"/>
    </location>
</feature>